<dbReference type="PANTHER" id="PTHR42932">
    <property type="entry name" value="GENERAL STRESS PROTEIN 20U"/>
    <property type="match status" value="1"/>
</dbReference>
<evidence type="ECO:0000313" key="5">
    <source>
        <dbReference type="Proteomes" id="UP001597459"/>
    </source>
</evidence>
<name>A0ABW5NE90_9FLAO</name>
<evidence type="ECO:0000313" key="4">
    <source>
        <dbReference type="EMBL" id="MFD2593367.1"/>
    </source>
</evidence>
<comment type="caution">
    <text evidence="4">The sequence shown here is derived from an EMBL/GenBank/DDBJ whole genome shotgun (WGS) entry which is preliminary data.</text>
</comment>
<dbReference type="InterPro" id="IPR023188">
    <property type="entry name" value="DPS_DNA-bd_CS"/>
</dbReference>
<dbReference type="InterPro" id="IPR008331">
    <property type="entry name" value="Ferritin_DPS_dom"/>
</dbReference>
<dbReference type="InterPro" id="IPR009078">
    <property type="entry name" value="Ferritin-like_SF"/>
</dbReference>
<keyword evidence="5" id="KW-1185">Reference proteome</keyword>
<dbReference type="PRINTS" id="PR01346">
    <property type="entry name" value="HELNAPAPROT"/>
</dbReference>
<dbReference type="InterPro" id="IPR012347">
    <property type="entry name" value="Ferritin-like"/>
</dbReference>
<proteinExistence type="inferred from homology"/>
<evidence type="ECO:0000256" key="1">
    <source>
        <dbReference type="ARBA" id="ARBA00009497"/>
    </source>
</evidence>
<dbReference type="Proteomes" id="UP001597459">
    <property type="component" value="Unassembled WGS sequence"/>
</dbReference>
<dbReference type="CDD" id="cd01043">
    <property type="entry name" value="DPS"/>
    <property type="match status" value="1"/>
</dbReference>
<reference evidence="5" key="1">
    <citation type="journal article" date="2019" name="Int. J. Syst. Evol. Microbiol.">
        <title>The Global Catalogue of Microorganisms (GCM) 10K type strain sequencing project: providing services to taxonomists for standard genome sequencing and annotation.</title>
        <authorList>
            <consortium name="The Broad Institute Genomics Platform"/>
            <consortium name="The Broad Institute Genome Sequencing Center for Infectious Disease"/>
            <person name="Wu L."/>
            <person name="Ma J."/>
        </authorList>
    </citation>
    <scope>NUCLEOTIDE SEQUENCE [LARGE SCALE GENOMIC DNA]</scope>
    <source>
        <strain evidence="5">KCTC 42423</strain>
    </source>
</reference>
<comment type="similarity">
    <text evidence="1 2">Belongs to the Dps family.</text>
</comment>
<dbReference type="Gene3D" id="1.20.1260.10">
    <property type="match status" value="1"/>
</dbReference>
<dbReference type="SUPFAM" id="SSF47240">
    <property type="entry name" value="Ferritin-like"/>
    <property type="match status" value="1"/>
</dbReference>
<dbReference type="PROSITE" id="PS00818">
    <property type="entry name" value="DPS_1"/>
    <property type="match status" value="1"/>
</dbReference>
<protein>
    <submittedName>
        <fullName evidence="4">Dps family protein</fullName>
    </submittedName>
</protein>
<evidence type="ECO:0000259" key="3">
    <source>
        <dbReference type="Pfam" id="PF00210"/>
    </source>
</evidence>
<organism evidence="4 5">
    <name type="scientific">Aquimarina hainanensis</name>
    <dbReference type="NCBI Taxonomy" id="1578017"/>
    <lineage>
        <taxon>Bacteria</taxon>
        <taxon>Pseudomonadati</taxon>
        <taxon>Bacteroidota</taxon>
        <taxon>Flavobacteriia</taxon>
        <taxon>Flavobacteriales</taxon>
        <taxon>Flavobacteriaceae</taxon>
        <taxon>Aquimarina</taxon>
    </lineage>
</organism>
<accession>A0ABW5NE90</accession>
<evidence type="ECO:0000256" key="2">
    <source>
        <dbReference type="RuleBase" id="RU003875"/>
    </source>
</evidence>
<dbReference type="PANTHER" id="PTHR42932:SF1">
    <property type="entry name" value="GENERAL STRESS PROTEIN 20U"/>
    <property type="match status" value="1"/>
</dbReference>
<dbReference type="EMBL" id="JBHULX010000048">
    <property type="protein sequence ID" value="MFD2593367.1"/>
    <property type="molecule type" value="Genomic_DNA"/>
</dbReference>
<dbReference type="InterPro" id="IPR002177">
    <property type="entry name" value="DPS_DNA-bd"/>
</dbReference>
<dbReference type="Pfam" id="PF00210">
    <property type="entry name" value="Ferritin"/>
    <property type="match status" value="1"/>
</dbReference>
<feature type="domain" description="Ferritin/DPS" evidence="3">
    <location>
        <begin position="10"/>
        <end position="147"/>
    </location>
</feature>
<dbReference type="PIRSF" id="PIRSF005900">
    <property type="entry name" value="Dps"/>
    <property type="match status" value="1"/>
</dbReference>
<gene>
    <name evidence="4" type="ORF">ACFSTE_21200</name>
</gene>
<sequence>MNNTHLQTSEKLNVLLADYHLYYQKLRNFHWNVTGSNFFELHLKFEELYEDAKLKIDEIAERILTLRVIKPISNFSDYLAASNIKESNSDLKDVEMVSTILRDQDILIKQLRIVAKSAEEAEDDGTLDFVGTYIGELEKTSWMLNAWNQQN</sequence>
<dbReference type="RefSeq" id="WP_378254230.1">
    <property type="nucleotide sequence ID" value="NZ_JBHSJV010000001.1"/>
</dbReference>